<evidence type="ECO:0000256" key="1">
    <source>
        <dbReference type="SAM" id="SignalP"/>
    </source>
</evidence>
<dbReference type="PATRIC" id="fig|28128.5.peg.1838"/>
<protein>
    <recommendedName>
        <fullName evidence="4">Lipocalin-like domain-containing protein</fullName>
    </recommendedName>
</protein>
<evidence type="ECO:0000313" key="2">
    <source>
        <dbReference type="EMBL" id="KXA37166.1"/>
    </source>
</evidence>
<dbReference type="STRING" id="28128.HMPREF3226_01792"/>
<name>A0A133Q2R4_9BACT</name>
<gene>
    <name evidence="2" type="ORF">HMPREF3226_01792</name>
</gene>
<organism evidence="2 3">
    <name type="scientific">Prevotella corporis</name>
    <dbReference type="NCBI Taxonomy" id="28128"/>
    <lineage>
        <taxon>Bacteria</taxon>
        <taxon>Pseudomonadati</taxon>
        <taxon>Bacteroidota</taxon>
        <taxon>Bacteroidia</taxon>
        <taxon>Bacteroidales</taxon>
        <taxon>Prevotellaceae</taxon>
        <taxon>Prevotella</taxon>
    </lineage>
</organism>
<evidence type="ECO:0008006" key="4">
    <source>
        <dbReference type="Google" id="ProtNLM"/>
    </source>
</evidence>
<dbReference type="EMBL" id="LRQG01000146">
    <property type="protein sequence ID" value="KXA37166.1"/>
    <property type="molecule type" value="Genomic_DNA"/>
</dbReference>
<proteinExistence type="predicted"/>
<sequence length="533" mass="59990">MISNKTNYSQSKNQIMKKALFSICTLAISIAATAQIVTEPEGKKIDNMYRHSESWVRGWVNSEPGVYEGLVSQIIEGTDGCLYVYNPLSGLESKSWMKLDKTGEGKYKAVFPQKFYKDKSGGDDDSERGTDRVFTLNRLVNKGDNQYEVVAPDKNYIEFSWDGSKLQMEGMGTKQEILGMVDNSGVWDRFYGDWNITISTLACKLLTPPTTGVKKQYTFTCAEESSPRVIDAIAEGNDLYLKGISKNPALADAWVKVTLNGNKATLLTNQYMGTSTKGDFGKYSGDLMKYHIFAAAFKDATTMADRIDFSVDTETQKLTTGNLLKMFLGLSSEANNPSDDYEVFGNMTLTPFVQKAAKPETPKLFYCNATPSYDYSTTTTILAFYVNNADVNGNYLSPDKMYYNVYVNDSKEPFKFIKSEYFYIDDDMTNIPFNYQDKKNDDIKSDGNLRILHFYDPDITKLSLVMVYDDGENVFKSEPLVVQPTSAGIESTKSDEPCKMEVYSVNGYKLKKLQKGLNIIKYSDGTMKKIYVK</sequence>
<reference evidence="3" key="1">
    <citation type="submission" date="2016-01" db="EMBL/GenBank/DDBJ databases">
        <authorList>
            <person name="Mitreva M."/>
            <person name="Pepin K.H."/>
            <person name="Mihindukulasuriya K.A."/>
            <person name="Fulton R."/>
            <person name="Fronick C."/>
            <person name="O'Laughlin M."/>
            <person name="Miner T."/>
            <person name="Herter B."/>
            <person name="Rosa B.A."/>
            <person name="Cordes M."/>
            <person name="Tomlinson C."/>
            <person name="Wollam A."/>
            <person name="Palsikar V.B."/>
            <person name="Mardis E.R."/>
            <person name="Wilson R.K."/>
        </authorList>
    </citation>
    <scope>NUCLEOTIDE SEQUENCE [LARGE SCALE GENOMIC DNA]</scope>
    <source>
        <strain evidence="3">MJR7716</strain>
    </source>
</reference>
<evidence type="ECO:0000313" key="3">
    <source>
        <dbReference type="Proteomes" id="UP000070533"/>
    </source>
</evidence>
<comment type="caution">
    <text evidence="2">The sequence shown here is derived from an EMBL/GenBank/DDBJ whole genome shotgun (WGS) entry which is preliminary data.</text>
</comment>
<feature type="signal peptide" evidence="1">
    <location>
        <begin position="1"/>
        <end position="34"/>
    </location>
</feature>
<keyword evidence="1" id="KW-0732">Signal</keyword>
<dbReference type="Proteomes" id="UP000070533">
    <property type="component" value="Unassembled WGS sequence"/>
</dbReference>
<feature type="chain" id="PRO_5007458615" description="Lipocalin-like domain-containing protein" evidence="1">
    <location>
        <begin position="35"/>
        <end position="533"/>
    </location>
</feature>
<accession>A0A133Q2R4</accession>
<keyword evidence="3" id="KW-1185">Reference proteome</keyword>
<dbReference type="AlphaFoldDB" id="A0A133Q2R4"/>